<dbReference type="Gene3D" id="3.30.70.270">
    <property type="match status" value="1"/>
</dbReference>
<dbReference type="CDD" id="cd01949">
    <property type="entry name" value="GGDEF"/>
    <property type="match status" value="1"/>
</dbReference>
<evidence type="ECO:0000313" key="4">
    <source>
        <dbReference type="EMBL" id="MBP1857455.1"/>
    </source>
</evidence>
<dbReference type="InterPro" id="IPR001633">
    <property type="entry name" value="EAL_dom"/>
</dbReference>
<name>A0ABS4EHN1_9HYPH</name>
<feature type="domain" description="GGDEF" evidence="3">
    <location>
        <begin position="124"/>
        <end position="257"/>
    </location>
</feature>
<evidence type="ECO:0000313" key="5">
    <source>
        <dbReference type="Proteomes" id="UP000823786"/>
    </source>
</evidence>
<dbReference type="SMART" id="SM00052">
    <property type="entry name" value="EAL"/>
    <property type="match status" value="1"/>
</dbReference>
<protein>
    <submittedName>
        <fullName evidence="4">Diguanylate cyclase (GGDEF)-like protein</fullName>
    </submittedName>
</protein>
<dbReference type="PANTHER" id="PTHR44757">
    <property type="entry name" value="DIGUANYLATE CYCLASE DGCP"/>
    <property type="match status" value="1"/>
</dbReference>
<evidence type="ECO:0000259" key="3">
    <source>
        <dbReference type="PROSITE" id="PS50887"/>
    </source>
</evidence>
<dbReference type="SMART" id="SM00267">
    <property type="entry name" value="GGDEF"/>
    <property type="match status" value="1"/>
</dbReference>
<dbReference type="NCBIfam" id="TIGR00254">
    <property type="entry name" value="GGDEF"/>
    <property type="match status" value="1"/>
</dbReference>
<dbReference type="Proteomes" id="UP000823786">
    <property type="component" value="Unassembled WGS sequence"/>
</dbReference>
<dbReference type="InterPro" id="IPR043128">
    <property type="entry name" value="Rev_trsase/Diguanyl_cyclase"/>
</dbReference>
<dbReference type="PROSITE" id="PS50883">
    <property type="entry name" value="EAL"/>
    <property type="match status" value="1"/>
</dbReference>
<keyword evidence="1" id="KW-0812">Transmembrane</keyword>
<reference evidence="4 5" key="1">
    <citation type="submission" date="2021-03" db="EMBL/GenBank/DDBJ databases">
        <title>Genomic Encyclopedia of Type Strains, Phase IV (KMG-IV): sequencing the most valuable type-strain genomes for metagenomic binning, comparative biology and taxonomic classification.</title>
        <authorList>
            <person name="Goeker M."/>
        </authorList>
    </citation>
    <scope>NUCLEOTIDE SEQUENCE [LARGE SCALE GENOMIC DNA]</scope>
    <source>
        <strain evidence="4 5">DSM 26427</strain>
    </source>
</reference>
<organism evidence="4 5">
    <name type="scientific">Rhizobium herbae</name>
    <dbReference type="NCBI Taxonomy" id="508661"/>
    <lineage>
        <taxon>Bacteria</taxon>
        <taxon>Pseudomonadati</taxon>
        <taxon>Pseudomonadota</taxon>
        <taxon>Alphaproteobacteria</taxon>
        <taxon>Hyphomicrobiales</taxon>
        <taxon>Rhizobiaceae</taxon>
        <taxon>Rhizobium/Agrobacterium group</taxon>
        <taxon>Rhizobium</taxon>
    </lineage>
</organism>
<dbReference type="InterPro" id="IPR052155">
    <property type="entry name" value="Biofilm_reg_signaling"/>
</dbReference>
<feature type="domain" description="EAL" evidence="2">
    <location>
        <begin position="266"/>
        <end position="516"/>
    </location>
</feature>
<sequence length="525" mass="57129">MMLKAFLPKSEQRYAAAGAVIGALFPVVCIFYDRLHDGVHGLWGSSTPTSASLSVILMPLICGALFYQGGRARSQLMRELELRRKTEEDLSRALHTDQLTGIANRFALECDLRERVSAGSPPAGRTALLMLDLDRFKFVNDSMGHDTGDELLVALGRRLIEAMSGIATVYRLGGDEFVIVIAGTPSDGKIDDICTTIKSLLAEPFQLSAAQFWTGGSIGVAYIEPDDQSMSPVLKRADLALYKAKEIAGNSHVVYAPDMAAEATLKGEIEYDLSRALAAGEFFLEYQPIVGIESRAIRSFEALIRWRHPEKGIIPPDSFIGAAEKTGLILPIGNWVLKTACLEAARWPAPTGIAVNVAGDQFKDRAFVPHVKACLAEAGLAPGRLTIEVTESIFYLDAAIIRDSLTELRAHGVRIALDDFGIGFSSINNLRRFPLDQLKVDRSFTKAMLGNQRDAEIVDIILQLGNTFQVSTTIEGIETEGQMEFVRALGASEAQGFLISRPVSAEDALAILQREPEKFAVRSAG</sequence>
<keyword evidence="1" id="KW-1133">Transmembrane helix</keyword>
<proteinExistence type="predicted"/>
<dbReference type="PROSITE" id="PS50887">
    <property type="entry name" value="GGDEF"/>
    <property type="match status" value="1"/>
</dbReference>
<dbReference type="Pfam" id="PF00563">
    <property type="entry name" value="EAL"/>
    <property type="match status" value="1"/>
</dbReference>
<feature type="transmembrane region" description="Helical" evidence="1">
    <location>
        <begin position="12"/>
        <end position="32"/>
    </location>
</feature>
<dbReference type="SUPFAM" id="SSF141868">
    <property type="entry name" value="EAL domain-like"/>
    <property type="match status" value="1"/>
</dbReference>
<dbReference type="InterPro" id="IPR000160">
    <property type="entry name" value="GGDEF_dom"/>
</dbReference>
<comment type="caution">
    <text evidence="4">The sequence shown here is derived from an EMBL/GenBank/DDBJ whole genome shotgun (WGS) entry which is preliminary data.</text>
</comment>
<evidence type="ECO:0000259" key="2">
    <source>
        <dbReference type="PROSITE" id="PS50883"/>
    </source>
</evidence>
<dbReference type="Gene3D" id="3.20.20.450">
    <property type="entry name" value="EAL domain"/>
    <property type="match status" value="1"/>
</dbReference>
<dbReference type="InterPro" id="IPR029787">
    <property type="entry name" value="Nucleotide_cyclase"/>
</dbReference>
<accession>A0ABS4EHN1</accession>
<dbReference type="InterPro" id="IPR035919">
    <property type="entry name" value="EAL_sf"/>
</dbReference>
<dbReference type="RefSeq" id="WP_209848307.1">
    <property type="nucleotide sequence ID" value="NZ_JAGGJV010000001.1"/>
</dbReference>
<dbReference type="EMBL" id="JAGGJV010000001">
    <property type="protein sequence ID" value="MBP1857455.1"/>
    <property type="molecule type" value="Genomic_DNA"/>
</dbReference>
<dbReference type="PANTHER" id="PTHR44757:SF2">
    <property type="entry name" value="BIOFILM ARCHITECTURE MAINTENANCE PROTEIN MBAA"/>
    <property type="match status" value="1"/>
</dbReference>
<dbReference type="SUPFAM" id="SSF55073">
    <property type="entry name" value="Nucleotide cyclase"/>
    <property type="match status" value="1"/>
</dbReference>
<keyword evidence="5" id="KW-1185">Reference proteome</keyword>
<dbReference type="CDD" id="cd01948">
    <property type="entry name" value="EAL"/>
    <property type="match status" value="1"/>
</dbReference>
<gene>
    <name evidence="4" type="ORF">J2Z75_000935</name>
</gene>
<dbReference type="Pfam" id="PF00990">
    <property type="entry name" value="GGDEF"/>
    <property type="match status" value="1"/>
</dbReference>
<evidence type="ECO:0000256" key="1">
    <source>
        <dbReference type="SAM" id="Phobius"/>
    </source>
</evidence>
<keyword evidence="1" id="KW-0472">Membrane</keyword>